<comment type="cofactor">
    <cofactor evidence="1">
        <name>Mg(2+)</name>
        <dbReference type="ChEBI" id="CHEBI:18420"/>
    </cofactor>
</comment>
<proteinExistence type="inferred from homology"/>
<keyword evidence="8" id="KW-1185">Reference proteome</keyword>
<dbReference type="InterPro" id="IPR033749">
    <property type="entry name" value="Polyprenyl_synt_CS"/>
</dbReference>
<evidence type="ECO:0000256" key="2">
    <source>
        <dbReference type="ARBA" id="ARBA00006706"/>
    </source>
</evidence>
<dbReference type="EMBL" id="JBFNXX010000004">
    <property type="protein sequence ID" value="MEW9919404.1"/>
    <property type="molecule type" value="Genomic_DNA"/>
</dbReference>
<dbReference type="GO" id="GO:0016740">
    <property type="term" value="F:transferase activity"/>
    <property type="evidence" value="ECO:0007669"/>
    <property type="project" value="UniProtKB-KW"/>
</dbReference>
<dbReference type="PROSITE" id="PS00723">
    <property type="entry name" value="POLYPRENYL_SYNTHASE_1"/>
    <property type="match status" value="1"/>
</dbReference>
<evidence type="ECO:0000313" key="8">
    <source>
        <dbReference type="Proteomes" id="UP001556098"/>
    </source>
</evidence>
<accession>A0ABV3RM25</accession>
<comment type="caution">
    <text evidence="7">The sequence shown here is derived from an EMBL/GenBank/DDBJ whole genome shotgun (WGS) entry which is preliminary data.</text>
</comment>
<evidence type="ECO:0000256" key="1">
    <source>
        <dbReference type="ARBA" id="ARBA00001946"/>
    </source>
</evidence>
<dbReference type="PROSITE" id="PS00444">
    <property type="entry name" value="POLYPRENYL_SYNTHASE_2"/>
    <property type="match status" value="1"/>
</dbReference>
<dbReference type="EC" id="2.5.1.-" evidence="7"/>
<comment type="similarity">
    <text evidence="2 6">Belongs to the FPP/GGPP synthase family.</text>
</comment>
<keyword evidence="3 6" id="KW-0808">Transferase</keyword>
<evidence type="ECO:0000313" key="7">
    <source>
        <dbReference type="EMBL" id="MEW9919404.1"/>
    </source>
</evidence>
<dbReference type="PANTHER" id="PTHR12001:SF85">
    <property type="entry name" value="SHORT CHAIN ISOPRENYL DIPHOSPHATE SYNTHASE"/>
    <property type="match status" value="1"/>
</dbReference>
<gene>
    <name evidence="7" type="ORF">AB2B41_07310</name>
</gene>
<dbReference type="InterPro" id="IPR000092">
    <property type="entry name" value="Polyprenyl_synt"/>
</dbReference>
<name>A0ABV3RM25_9RHOB</name>
<dbReference type="InterPro" id="IPR008949">
    <property type="entry name" value="Isoprenoid_synthase_dom_sf"/>
</dbReference>
<dbReference type="SFLD" id="SFLDS00005">
    <property type="entry name" value="Isoprenoid_Synthase_Type_I"/>
    <property type="match status" value="1"/>
</dbReference>
<keyword evidence="5" id="KW-0460">Magnesium</keyword>
<dbReference type="SUPFAM" id="SSF48576">
    <property type="entry name" value="Terpenoid synthases"/>
    <property type="match status" value="1"/>
</dbReference>
<reference evidence="7 8" key="1">
    <citation type="submission" date="2024-07" db="EMBL/GenBank/DDBJ databases">
        <title>Marimonas sp.nov., isolated from tidal-flat sediment.</title>
        <authorList>
            <person name="Jayan J.N."/>
            <person name="Lee S.S."/>
        </authorList>
    </citation>
    <scope>NUCLEOTIDE SEQUENCE [LARGE SCALE GENOMIC DNA]</scope>
    <source>
        <strain evidence="7 8">MJW-29</strain>
    </source>
</reference>
<dbReference type="RefSeq" id="WP_367877107.1">
    <property type="nucleotide sequence ID" value="NZ_JBFNXX010000004.1"/>
</dbReference>
<sequence length="344" mass="38749">MTFHGVDTVSPVLDEYGAMVREVMGAYLPKEEPRQYLYDPVADYPTRGGKMMRPSLCIATARAFGAEPARAARAAAAIEMLHNSLLIHDDIEDESEERRGRPTLHAMHGIPIALNAGDTLAMLSIRPLLENVYDTIPWLALPIIHDMERMARESAEGQALELGWRKDPGARPTRDDYLLMVLKKTCWLAAIYPCRLGAMLGTRGKIASDAFIRFGFFFGAAFQIQDDVLNLRGGPAYGKEGCGDLWEAKWTLMLIDVAKALEDSEKPRFEAYLRKSRDDRTEDEIAWLFDKMEAIRAIENAQAFARGLAGAALREFSILLADVPDGRDKRFIRDLITWTFRRDH</sequence>
<protein>
    <submittedName>
        <fullName evidence="7">Polyprenyl synthetase family protein</fullName>
        <ecNumber evidence="7">2.5.1.-</ecNumber>
    </submittedName>
</protein>
<organism evidence="7 8">
    <name type="scientific">Sulfitobacter sediminis</name>
    <dbReference type="NCBI Taxonomy" id="3234186"/>
    <lineage>
        <taxon>Bacteria</taxon>
        <taxon>Pseudomonadati</taxon>
        <taxon>Pseudomonadota</taxon>
        <taxon>Alphaproteobacteria</taxon>
        <taxon>Rhodobacterales</taxon>
        <taxon>Roseobacteraceae</taxon>
        <taxon>Sulfitobacter</taxon>
    </lineage>
</organism>
<dbReference type="PANTHER" id="PTHR12001">
    <property type="entry name" value="GERANYLGERANYL PYROPHOSPHATE SYNTHASE"/>
    <property type="match status" value="1"/>
</dbReference>
<evidence type="ECO:0000256" key="4">
    <source>
        <dbReference type="ARBA" id="ARBA00022723"/>
    </source>
</evidence>
<keyword evidence="4" id="KW-0479">Metal-binding</keyword>
<dbReference type="Gene3D" id="1.10.600.10">
    <property type="entry name" value="Farnesyl Diphosphate Synthase"/>
    <property type="match status" value="1"/>
</dbReference>
<dbReference type="Proteomes" id="UP001556098">
    <property type="component" value="Unassembled WGS sequence"/>
</dbReference>
<evidence type="ECO:0000256" key="6">
    <source>
        <dbReference type="RuleBase" id="RU004466"/>
    </source>
</evidence>
<evidence type="ECO:0000256" key="5">
    <source>
        <dbReference type="ARBA" id="ARBA00022842"/>
    </source>
</evidence>
<dbReference type="Pfam" id="PF00348">
    <property type="entry name" value="polyprenyl_synt"/>
    <property type="match status" value="1"/>
</dbReference>
<evidence type="ECO:0000256" key="3">
    <source>
        <dbReference type="ARBA" id="ARBA00022679"/>
    </source>
</evidence>